<evidence type="ECO:0000313" key="2">
    <source>
        <dbReference type="Proteomes" id="UP001458880"/>
    </source>
</evidence>
<dbReference type="EMBL" id="JASPKY010000408">
    <property type="protein sequence ID" value="KAK9701750.1"/>
    <property type="molecule type" value="Genomic_DNA"/>
</dbReference>
<organism evidence="1 2">
    <name type="scientific">Popillia japonica</name>
    <name type="common">Japanese beetle</name>
    <dbReference type="NCBI Taxonomy" id="7064"/>
    <lineage>
        <taxon>Eukaryota</taxon>
        <taxon>Metazoa</taxon>
        <taxon>Ecdysozoa</taxon>
        <taxon>Arthropoda</taxon>
        <taxon>Hexapoda</taxon>
        <taxon>Insecta</taxon>
        <taxon>Pterygota</taxon>
        <taxon>Neoptera</taxon>
        <taxon>Endopterygota</taxon>
        <taxon>Coleoptera</taxon>
        <taxon>Polyphaga</taxon>
        <taxon>Scarabaeiformia</taxon>
        <taxon>Scarabaeidae</taxon>
        <taxon>Rutelinae</taxon>
        <taxon>Popillia</taxon>
    </lineage>
</organism>
<dbReference type="Proteomes" id="UP001458880">
    <property type="component" value="Unassembled WGS sequence"/>
</dbReference>
<name>A0AAW1JED4_POPJA</name>
<reference evidence="1 2" key="1">
    <citation type="journal article" date="2024" name="BMC Genomics">
        <title>De novo assembly and annotation of Popillia japonica's genome with initial clues to its potential as an invasive pest.</title>
        <authorList>
            <person name="Cucini C."/>
            <person name="Boschi S."/>
            <person name="Funari R."/>
            <person name="Cardaioli E."/>
            <person name="Iannotti N."/>
            <person name="Marturano G."/>
            <person name="Paoli F."/>
            <person name="Bruttini M."/>
            <person name="Carapelli A."/>
            <person name="Frati F."/>
            <person name="Nardi F."/>
        </authorList>
    </citation>
    <scope>NUCLEOTIDE SEQUENCE [LARGE SCALE GENOMIC DNA]</scope>
    <source>
        <strain evidence="1">DMR45628</strain>
    </source>
</reference>
<proteinExistence type="predicted"/>
<comment type="caution">
    <text evidence="1">The sequence shown here is derived from an EMBL/GenBank/DDBJ whole genome shotgun (WGS) entry which is preliminary data.</text>
</comment>
<accession>A0AAW1JED4</accession>
<protein>
    <submittedName>
        <fullName evidence="1">Uncharacterized protein</fullName>
    </submittedName>
</protein>
<dbReference type="AlphaFoldDB" id="A0AAW1JED4"/>
<keyword evidence="2" id="KW-1185">Reference proteome</keyword>
<sequence length="98" mass="11928">MVKMEEVLLQEKDEDKCAVHQIKMIGEKYYPTENVDLFHIRNEDTRNEVLEIIRNYDPVPRKETKIKTKIIMKNEVLEIIRNYDPVPRKETKIKTKWR</sequence>
<evidence type="ECO:0000313" key="1">
    <source>
        <dbReference type="EMBL" id="KAK9701750.1"/>
    </source>
</evidence>
<gene>
    <name evidence="1" type="ORF">QE152_g30387</name>
</gene>